<keyword evidence="4" id="KW-1185">Reference proteome</keyword>
<evidence type="ECO:0000256" key="2">
    <source>
        <dbReference type="SAM" id="Phobius"/>
    </source>
</evidence>
<feature type="coiled-coil region" evidence="1">
    <location>
        <begin position="53"/>
        <end position="107"/>
    </location>
</feature>
<dbReference type="EMBL" id="JBHSUS010000001">
    <property type="protein sequence ID" value="MFC6441212.1"/>
    <property type="molecule type" value="Genomic_DNA"/>
</dbReference>
<accession>A0ABW1XPT2</accession>
<organism evidence="3 4">
    <name type="scientific">Pseudobowmanella zhangzhouensis</name>
    <dbReference type="NCBI Taxonomy" id="1537679"/>
    <lineage>
        <taxon>Bacteria</taxon>
        <taxon>Pseudomonadati</taxon>
        <taxon>Pseudomonadota</taxon>
        <taxon>Gammaproteobacteria</taxon>
        <taxon>Alteromonadales</taxon>
        <taxon>Alteromonadaceae</taxon>
    </lineage>
</organism>
<name>A0ABW1XPT2_9ALTE</name>
<keyword evidence="2" id="KW-1133">Transmembrane helix</keyword>
<keyword evidence="2" id="KW-0472">Membrane</keyword>
<evidence type="ECO:0000313" key="3">
    <source>
        <dbReference type="EMBL" id="MFC6441212.1"/>
    </source>
</evidence>
<sequence>MKSSINFYTDDLKPRIEIITLSFVLTMAIVSVALMLGISWWAASHHETVKSQGQQLSAQRTSLESQIKSLSEALTSRRPEQALLMEVASAEKTLQDNKLLLARLNDRSRLASHDYPSLMLDLAKAHHQDVWLSRILVNGEQVYLQGSASAAESVPEWIAQLSDVAFFHGVEFESAQISENDQQQVDFVLGALPKAGGQ</sequence>
<keyword evidence="1" id="KW-0175">Coiled coil</keyword>
<dbReference type="InterPro" id="IPR007813">
    <property type="entry name" value="PilN"/>
</dbReference>
<evidence type="ECO:0000313" key="4">
    <source>
        <dbReference type="Proteomes" id="UP001596364"/>
    </source>
</evidence>
<feature type="transmembrane region" description="Helical" evidence="2">
    <location>
        <begin position="21"/>
        <end position="42"/>
    </location>
</feature>
<reference evidence="4" key="1">
    <citation type="journal article" date="2019" name="Int. J. Syst. Evol. Microbiol.">
        <title>The Global Catalogue of Microorganisms (GCM) 10K type strain sequencing project: providing services to taxonomists for standard genome sequencing and annotation.</title>
        <authorList>
            <consortium name="The Broad Institute Genomics Platform"/>
            <consortium name="The Broad Institute Genome Sequencing Center for Infectious Disease"/>
            <person name="Wu L."/>
            <person name="Ma J."/>
        </authorList>
    </citation>
    <scope>NUCLEOTIDE SEQUENCE [LARGE SCALE GENOMIC DNA]</scope>
    <source>
        <strain evidence="4">CGMCC 1.16031</strain>
    </source>
</reference>
<evidence type="ECO:0000256" key="1">
    <source>
        <dbReference type="SAM" id="Coils"/>
    </source>
</evidence>
<dbReference type="RefSeq" id="WP_131258454.1">
    <property type="nucleotide sequence ID" value="NZ_JBHSUS010000001.1"/>
</dbReference>
<proteinExistence type="predicted"/>
<dbReference type="Pfam" id="PF05137">
    <property type="entry name" value="PilN"/>
    <property type="match status" value="1"/>
</dbReference>
<gene>
    <name evidence="3" type="ORF">ACFP85_13750</name>
</gene>
<comment type="caution">
    <text evidence="3">The sequence shown here is derived from an EMBL/GenBank/DDBJ whole genome shotgun (WGS) entry which is preliminary data.</text>
</comment>
<protein>
    <submittedName>
        <fullName evidence="3">PilN domain-containing protein</fullName>
    </submittedName>
</protein>
<keyword evidence="2" id="KW-0812">Transmembrane</keyword>
<dbReference type="Proteomes" id="UP001596364">
    <property type="component" value="Unassembled WGS sequence"/>
</dbReference>